<protein>
    <submittedName>
        <fullName evidence="1">Uncharacterized protein</fullName>
    </submittedName>
</protein>
<reference evidence="1 2" key="1">
    <citation type="journal article" date="2017" name="Mol. Biol. Evol.">
        <title>The 4-celled Tetrabaena socialis nuclear genome reveals the essential components for genetic control of cell number at the origin of multicellularity in the volvocine lineage.</title>
        <authorList>
            <person name="Featherston J."/>
            <person name="Arakaki Y."/>
            <person name="Hanschen E.R."/>
            <person name="Ferris P.J."/>
            <person name="Michod R.E."/>
            <person name="Olson B.J.S.C."/>
            <person name="Nozaki H."/>
            <person name="Durand P.M."/>
        </authorList>
    </citation>
    <scope>NUCLEOTIDE SEQUENCE [LARGE SCALE GENOMIC DNA]</scope>
    <source>
        <strain evidence="1 2">NIES-571</strain>
    </source>
</reference>
<proteinExistence type="predicted"/>
<keyword evidence="2" id="KW-1185">Reference proteome</keyword>
<comment type="caution">
    <text evidence="1">The sequence shown here is derived from an EMBL/GenBank/DDBJ whole genome shotgun (WGS) entry which is preliminary data.</text>
</comment>
<dbReference type="Proteomes" id="UP000236333">
    <property type="component" value="Unassembled WGS sequence"/>
</dbReference>
<organism evidence="1 2">
    <name type="scientific">Tetrabaena socialis</name>
    <dbReference type="NCBI Taxonomy" id="47790"/>
    <lineage>
        <taxon>Eukaryota</taxon>
        <taxon>Viridiplantae</taxon>
        <taxon>Chlorophyta</taxon>
        <taxon>core chlorophytes</taxon>
        <taxon>Chlorophyceae</taxon>
        <taxon>CS clade</taxon>
        <taxon>Chlamydomonadales</taxon>
        <taxon>Tetrabaenaceae</taxon>
        <taxon>Tetrabaena</taxon>
    </lineage>
</organism>
<evidence type="ECO:0000313" key="1">
    <source>
        <dbReference type="EMBL" id="PNH09517.1"/>
    </source>
</evidence>
<dbReference type="AlphaFoldDB" id="A0A2J8AAH3"/>
<name>A0A2J8AAH3_9CHLO</name>
<gene>
    <name evidence="1" type="ORF">TSOC_003839</name>
</gene>
<evidence type="ECO:0000313" key="2">
    <source>
        <dbReference type="Proteomes" id="UP000236333"/>
    </source>
</evidence>
<dbReference type="EMBL" id="PGGS01000087">
    <property type="protein sequence ID" value="PNH09517.1"/>
    <property type="molecule type" value="Genomic_DNA"/>
</dbReference>
<accession>A0A2J8AAH3</accession>
<sequence length="58" mass="6590">MDNQRNYQALFRCPATRLEPFLGVIVGPYDTAMPHPTSVVTTFLVQSFKGVLVPYFVR</sequence>
<dbReference type="OrthoDB" id="118550at2759"/>